<dbReference type="InterPro" id="IPR011009">
    <property type="entry name" value="Kinase-like_dom_sf"/>
</dbReference>
<dbReference type="Pfam" id="PF00459">
    <property type="entry name" value="Inositol_P"/>
    <property type="match status" value="1"/>
</dbReference>
<feature type="binding site" evidence="6">
    <location>
        <position position="221"/>
    </location>
    <ligand>
        <name>Mg(2+)</name>
        <dbReference type="ChEBI" id="CHEBI:18420"/>
        <label>1</label>
        <note>catalytic</note>
    </ligand>
</feature>
<proteinExistence type="inferred from homology"/>
<dbReference type="InterPro" id="IPR020550">
    <property type="entry name" value="Inositol_monophosphatase_CS"/>
</dbReference>
<dbReference type="OrthoDB" id="411145at2759"/>
<dbReference type="Gene3D" id="3.30.540.10">
    <property type="entry name" value="Fructose-1,6-Bisphosphatase, subunit A, domain 1"/>
    <property type="match status" value="1"/>
</dbReference>
<keyword evidence="6" id="KW-0479">Metal-binding</keyword>
<feature type="binding site" evidence="6">
    <location>
        <position position="31"/>
    </location>
    <ligand>
        <name>Mg(2+)</name>
        <dbReference type="ChEBI" id="CHEBI:18420"/>
        <label>1</label>
        <note>catalytic</note>
    </ligand>
</feature>
<protein>
    <recommendedName>
        <fullName evidence="3">3'(2'),5'-bisphosphate nucleotidase 1</fullName>
        <ecNumber evidence="2">3.1.3.7</ecNumber>
    </recommendedName>
    <alternativeName>
        <fullName evidence="4">Bisphosphate 3'-nucleotidase 1</fullName>
    </alternativeName>
    <alternativeName>
        <fullName evidence="5">Inositol-polyphosphate 1-phosphatase</fullName>
    </alternativeName>
</protein>
<name>A0A830I3N3_9CHLO</name>
<reference evidence="7" key="1">
    <citation type="submission" date="2020-10" db="EMBL/GenBank/DDBJ databases">
        <title>Unveiling of a novel bifunctional photoreceptor, Dualchrome1, isolated from a cosmopolitan green alga.</title>
        <authorList>
            <person name="Suzuki S."/>
            <person name="Kawachi M."/>
        </authorList>
    </citation>
    <scope>NUCLEOTIDE SEQUENCE</scope>
    <source>
        <strain evidence="7">NIES 2893</strain>
    </source>
</reference>
<comment type="similarity">
    <text evidence="1">Belongs to the inositol monophosphatase superfamily.</text>
</comment>
<dbReference type="Gene3D" id="3.90.1200.10">
    <property type="match status" value="1"/>
</dbReference>
<dbReference type="PROSITE" id="PS00630">
    <property type="entry name" value="IMP_2"/>
    <property type="match status" value="1"/>
</dbReference>
<organism evidence="7 8">
    <name type="scientific">Pycnococcus provasolii</name>
    <dbReference type="NCBI Taxonomy" id="41880"/>
    <lineage>
        <taxon>Eukaryota</taxon>
        <taxon>Viridiplantae</taxon>
        <taxon>Chlorophyta</taxon>
        <taxon>Pseudoscourfieldiophyceae</taxon>
        <taxon>Pseudoscourfieldiales</taxon>
        <taxon>Pycnococcaceae</taxon>
        <taxon>Pycnococcus</taxon>
    </lineage>
</organism>
<evidence type="ECO:0000313" key="8">
    <source>
        <dbReference type="Proteomes" id="UP000660262"/>
    </source>
</evidence>
<dbReference type="InterPro" id="IPR050725">
    <property type="entry name" value="CysQ/Inositol_MonoPase"/>
</dbReference>
<evidence type="ECO:0000256" key="1">
    <source>
        <dbReference type="ARBA" id="ARBA00009759"/>
    </source>
</evidence>
<dbReference type="EC" id="3.1.3.7" evidence="2"/>
<dbReference type="GO" id="GO:0046872">
    <property type="term" value="F:metal ion binding"/>
    <property type="evidence" value="ECO:0007669"/>
    <property type="project" value="UniProtKB-KW"/>
</dbReference>
<evidence type="ECO:0000256" key="2">
    <source>
        <dbReference type="ARBA" id="ARBA00012633"/>
    </source>
</evidence>
<accession>A0A830I3N3</accession>
<dbReference type="AlphaFoldDB" id="A0A830I3N3"/>
<sequence>MLTEADLAAQKAIIAALASTPAIQAARIVGEEDGSAGCSAAEMEQAAKGPALRDNLLKQLGGNEATVAVDELTVFVDPVDGTREFVEGRLGAVQTLVGVARRGRAIAGAIGLPFPADGSAPCVVYGIVGEEGGSGVVGEDGQERQGGVPLHAQRLGDASTVNLTGDSKNATLAAARDCLAASLGEDSVRHEIQGGAGNKMLCVAAERADFALMHFGTSLWDTCAPEAIVRATGGHVSDLFGAPLVHDADAPGGLVNALGVIASGSGRRGDHDKVCEAMREDARILKLLDGAYGNAEVRNGIAQSADVARSLEGAPLDRDWMERAVLGSVMPGQETAYKLVGYSAPEKGSVRGLMSDACRLDFDWQPTTASPSPSVPSPPASAFYKRIVMGDLEHARLKARTAPLKLARDTKSYGVEASFLGSAACEALVESGVPVARAYAVDLRPCEHDPIESRFGLLLQEFRESDGWSQSWLLDERQAHAALAGLAKMHAYFWENSAFWRTASQETQDELTSSVWPSGAYWQPSMQPAEQLTTLVAEHWPMHCENFAEAFAKSPMLEGVEIATIGERLQRIAAEVGAEAHPFGSTGNGVGCKCLIHGDPKQGNVFFRDEDDGTVGVGFIDFQWCGFGLAATDVAHHIVAALRIECLSADGSKEEALLDHYHTCLMESFVRYGAADNIDEARLLLPRDVLSQQYESAVLDMCRCVFAYQWARVKASPTTLAANRKSLGRNSYNKSVDHACWLVRQADNMLRKREARTA</sequence>
<gene>
    <name evidence="7" type="ORF">PPROV_001048500</name>
</gene>
<dbReference type="Gene3D" id="3.40.190.80">
    <property type="match status" value="1"/>
</dbReference>
<dbReference type="GO" id="GO:0046854">
    <property type="term" value="P:phosphatidylinositol phosphate biosynthetic process"/>
    <property type="evidence" value="ECO:0007669"/>
    <property type="project" value="InterPro"/>
</dbReference>
<dbReference type="InterPro" id="IPR000760">
    <property type="entry name" value="Inositol_monophosphatase-like"/>
</dbReference>
<keyword evidence="6" id="KW-0460">Magnesium</keyword>
<feature type="binding site" evidence="6">
    <location>
        <position position="77"/>
    </location>
    <ligand>
        <name>Mg(2+)</name>
        <dbReference type="ChEBI" id="CHEBI:18420"/>
        <label>1</label>
        <note>catalytic</note>
    </ligand>
</feature>
<dbReference type="InterPro" id="IPR004119">
    <property type="entry name" value="EcKL"/>
</dbReference>
<dbReference type="Pfam" id="PF02958">
    <property type="entry name" value="EcKL"/>
    <property type="match status" value="1"/>
</dbReference>
<dbReference type="PANTHER" id="PTHR43028:SF5">
    <property type="entry name" value="3'(2'),5'-BISPHOSPHATE NUCLEOTIDASE 1"/>
    <property type="match status" value="1"/>
</dbReference>
<evidence type="ECO:0000256" key="4">
    <source>
        <dbReference type="ARBA" id="ARBA00041815"/>
    </source>
</evidence>
<keyword evidence="8" id="KW-1185">Reference proteome</keyword>
<feature type="binding site" evidence="6">
    <location>
        <position position="80"/>
    </location>
    <ligand>
        <name>Mg(2+)</name>
        <dbReference type="ChEBI" id="CHEBI:18420"/>
        <label>1</label>
        <note>catalytic</note>
    </ligand>
</feature>
<evidence type="ECO:0000313" key="7">
    <source>
        <dbReference type="EMBL" id="GHP11757.1"/>
    </source>
</evidence>
<evidence type="ECO:0000256" key="6">
    <source>
        <dbReference type="PIRSR" id="PIRSR600760-2"/>
    </source>
</evidence>
<dbReference type="Proteomes" id="UP000660262">
    <property type="component" value="Unassembled WGS sequence"/>
</dbReference>
<comment type="cofactor">
    <cofactor evidence="6">
        <name>Mg(2+)</name>
        <dbReference type="ChEBI" id="CHEBI:18420"/>
    </cofactor>
</comment>
<evidence type="ECO:0000256" key="5">
    <source>
        <dbReference type="ARBA" id="ARBA00044554"/>
    </source>
</evidence>
<dbReference type="PANTHER" id="PTHR43028">
    <property type="entry name" value="3'(2'),5'-BISPHOSPHATE NUCLEOTIDASE 1"/>
    <property type="match status" value="1"/>
</dbReference>
<dbReference type="SUPFAM" id="SSF56655">
    <property type="entry name" value="Carbohydrate phosphatase"/>
    <property type="match status" value="1"/>
</dbReference>
<dbReference type="EMBL" id="BNJQ01000036">
    <property type="protein sequence ID" value="GHP11757.1"/>
    <property type="molecule type" value="Genomic_DNA"/>
</dbReference>
<comment type="caution">
    <text evidence="7">The sequence shown here is derived from an EMBL/GenBank/DDBJ whole genome shotgun (WGS) entry which is preliminary data.</text>
</comment>
<dbReference type="SUPFAM" id="SSF56112">
    <property type="entry name" value="Protein kinase-like (PK-like)"/>
    <property type="match status" value="1"/>
</dbReference>
<evidence type="ECO:0000256" key="3">
    <source>
        <dbReference type="ARBA" id="ARBA00040342"/>
    </source>
</evidence>
<dbReference type="GO" id="GO:0008441">
    <property type="term" value="F:3'(2'),5'-bisphosphate nucleotidase activity"/>
    <property type="evidence" value="ECO:0007669"/>
    <property type="project" value="UniProtKB-EC"/>
</dbReference>